<dbReference type="InterPro" id="IPR021325">
    <property type="entry name" value="CCB2/CCB4"/>
</dbReference>
<organism evidence="1 2">
    <name type="scientific">Symbiochloris irregularis</name>
    <dbReference type="NCBI Taxonomy" id="706552"/>
    <lineage>
        <taxon>Eukaryota</taxon>
        <taxon>Viridiplantae</taxon>
        <taxon>Chlorophyta</taxon>
        <taxon>core chlorophytes</taxon>
        <taxon>Trebouxiophyceae</taxon>
        <taxon>Trebouxiales</taxon>
        <taxon>Trebouxiaceae</taxon>
        <taxon>Symbiochloris</taxon>
    </lineage>
</organism>
<keyword evidence="2" id="KW-1185">Reference proteome</keyword>
<dbReference type="Pfam" id="PF11152">
    <property type="entry name" value="CCB2_CCB4"/>
    <property type="match status" value="1"/>
</dbReference>
<sequence>MILSLFLDGSGAQRRCKGKGQACSCITDVVSRHAHKQIVGPSRRPQRFKSSDRTDQDRWRIRAAAEEAEDDEIDFAVLRITLGIPGFDERQLPRVVAFLCLSLLFANRFLSPGLSTPSQGRVEALAVFLAAACFAVPTLGRRLADARAGRTQASNSGLASGTQLFEIAPSVSQSTKQELAWASSTLLRNTGKEPRTTSC</sequence>
<proteinExistence type="predicted"/>
<accession>A0AAW1NZ48</accession>
<dbReference type="PANTHER" id="PTHR36403">
    <property type="entry name" value="PROTEIN COFACTOR ASSEMBLY OF COMPLEX C SUBUNIT B CCB2, CHLOROPLASTIC"/>
    <property type="match status" value="1"/>
</dbReference>
<gene>
    <name evidence="1" type="ORF">WJX73_000682</name>
</gene>
<comment type="caution">
    <text evidence="1">The sequence shown here is derived from an EMBL/GenBank/DDBJ whole genome shotgun (WGS) entry which is preliminary data.</text>
</comment>
<dbReference type="EMBL" id="JALJOQ010000098">
    <property type="protein sequence ID" value="KAK9798491.1"/>
    <property type="molecule type" value="Genomic_DNA"/>
</dbReference>
<reference evidence="1 2" key="1">
    <citation type="journal article" date="2024" name="Nat. Commun.">
        <title>Phylogenomics reveals the evolutionary origins of lichenization in chlorophyte algae.</title>
        <authorList>
            <person name="Puginier C."/>
            <person name="Libourel C."/>
            <person name="Otte J."/>
            <person name="Skaloud P."/>
            <person name="Haon M."/>
            <person name="Grisel S."/>
            <person name="Petersen M."/>
            <person name="Berrin J.G."/>
            <person name="Delaux P.M."/>
            <person name="Dal Grande F."/>
            <person name="Keller J."/>
        </authorList>
    </citation>
    <scope>NUCLEOTIDE SEQUENCE [LARGE SCALE GENOMIC DNA]</scope>
    <source>
        <strain evidence="1 2">SAG 2036</strain>
    </source>
</reference>
<dbReference type="AlphaFoldDB" id="A0AAW1NZ48"/>
<dbReference type="PANTHER" id="PTHR36403:SF1">
    <property type="entry name" value="PROTEIN COFACTOR ASSEMBLY OF COMPLEX C SUBUNIT B CCB2, CHLOROPLASTIC"/>
    <property type="match status" value="1"/>
</dbReference>
<evidence type="ECO:0000313" key="2">
    <source>
        <dbReference type="Proteomes" id="UP001465755"/>
    </source>
</evidence>
<evidence type="ECO:0000313" key="1">
    <source>
        <dbReference type="EMBL" id="KAK9798491.1"/>
    </source>
</evidence>
<dbReference type="Proteomes" id="UP001465755">
    <property type="component" value="Unassembled WGS sequence"/>
</dbReference>
<protein>
    <submittedName>
        <fullName evidence="1">Uncharacterized protein</fullName>
    </submittedName>
</protein>
<dbReference type="InterPro" id="IPR044970">
    <property type="entry name" value="CCB2"/>
</dbReference>
<dbReference type="GO" id="GO:0010190">
    <property type="term" value="P:cytochrome b6f complex assembly"/>
    <property type="evidence" value="ECO:0007669"/>
    <property type="project" value="InterPro"/>
</dbReference>
<name>A0AAW1NZ48_9CHLO</name>